<dbReference type="EMBL" id="BSTK01000002">
    <property type="protein sequence ID" value="GLY83788.1"/>
    <property type="molecule type" value="Genomic_DNA"/>
</dbReference>
<reference evidence="1" key="1">
    <citation type="submission" date="2023-03" db="EMBL/GenBank/DDBJ databases">
        <title>Actinoallomurus iriomotensis NBRC 103684.</title>
        <authorList>
            <person name="Ichikawa N."/>
            <person name="Sato H."/>
            <person name="Tonouchi N."/>
        </authorList>
    </citation>
    <scope>NUCLEOTIDE SEQUENCE</scope>
    <source>
        <strain evidence="1">NBRC 103684</strain>
    </source>
</reference>
<keyword evidence="2" id="KW-1185">Reference proteome</keyword>
<dbReference type="AlphaFoldDB" id="A0A9W6RY87"/>
<organism evidence="1 2">
    <name type="scientific">Actinoallomurus iriomotensis</name>
    <dbReference type="NCBI Taxonomy" id="478107"/>
    <lineage>
        <taxon>Bacteria</taxon>
        <taxon>Bacillati</taxon>
        <taxon>Actinomycetota</taxon>
        <taxon>Actinomycetes</taxon>
        <taxon>Streptosporangiales</taxon>
        <taxon>Thermomonosporaceae</taxon>
        <taxon>Actinoallomurus</taxon>
    </lineage>
</organism>
<accession>A0A9W6RY87</accession>
<name>A0A9W6RY87_9ACTN</name>
<dbReference type="Proteomes" id="UP001165074">
    <property type="component" value="Unassembled WGS sequence"/>
</dbReference>
<evidence type="ECO:0000313" key="1">
    <source>
        <dbReference type="EMBL" id="GLY83788.1"/>
    </source>
</evidence>
<comment type="caution">
    <text evidence="1">The sequence shown here is derived from an EMBL/GenBank/DDBJ whole genome shotgun (WGS) entry which is preliminary data.</text>
</comment>
<gene>
    <name evidence="1" type="ORF">Airi02_017170</name>
</gene>
<evidence type="ECO:0000313" key="2">
    <source>
        <dbReference type="Proteomes" id="UP001165074"/>
    </source>
</evidence>
<protein>
    <submittedName>
        <fullName evidence="1">Uncharacterized protein</fullName>
    </submittedName>
</protein>
<proteinExistence type="predicted"/>
<sequence length="173" mass="19521">MGVGWIDNIYNNTGSTWYLSSTDSSHNGAVQLNGTQQFTLDDGQYHVLKPYTHYHASWCGIPWYYQGIHFKSMSLDRQNNVQFYTSQVDSANWIYYVDGRTGKILARQGAPKNVDFHCNLRFENDGNYIDIVNDDGSTQDVLAYAYSELKSWVQIAMSGLGALLKSNSGPHTT</sequence>